<proteinExistence type="predicted"/>
<sequence length="267" mass="30304">MKHLMHFGALFALAATRKSKRFVRLSPNRSGKIFIFDKRNKEIFHVHARENIDSVTADQIFAKNDYDLRFLKRYPEILDHYRYILSTGRNPLIIDCGANIGLSAYYFSREFPESRIVAVEPEVNNFTMIKKNCDGLGNIDFKNAAIGSVDGFATIDDSGSKNNAFRTSRTDSGKGAIPILSIDTILSENTDLVPFIVKIDIEGFEDDLFSRNTGWVAKVPLLIAETHDWMLPGQANSRNFLRAISNEDRDFVHRGENIFSISNDYPK</sequence>
<dbReference type="PANTHER" id="PTHR34203">
    <property type="entry name" value="METHYLTRANSFERASE, FKBM FAMILY PROTEIN"/>
    <property type="match status" value="1"/>
</dbReference>
<dbReference type="InterPro" id="IPR052514">
    <property type="entry name" value="SAM-dependent_MTase"/>
</dbReference>
<gene>
    <name evidence="2" type="ORF">FHR23_003326</name>
</gene>
<dbReference type="SUPFAM" id="SSF53335">
    <property type="entry name" value="S-adenosyl-L-methionine-dependent methyltransferases"/>
    <property type="match status" value="1"/>
</dbReference>
<evidence type="ECO:0000259" key="1">
    <source>
        <dbReference type="Pfam" id="PF05050"/>
    </source>
</evidence>
<reference evidence="2 3" key="1">
    <citation type="submission" date="2020-08" db="EMBL/GenBank/DDBJ databases">
        <title>Genomic Encyclopedia of Type Strains, Phase IV (KMG-IV): sequencing the most valuable type-strain genomes for metagenomic binning, comparative biology and taxonomic classification.</title>
        <authorList>
            <person name="Goeker M."/>
        </authorList>
    </citation>
    <scope>NUCLEOTIDE SEQUENCE [LARGE SCALE GENOMIC DNA]</scope>
    <source>
        <strain evidence="2 3">DSM 27203</strain>
    </source>
</reference>
<keyword evidence="2" id="KW-0808">Transferase</keyword>
<name>A0A840Z3S3_9SPHN</name>
<dbReference type="InterPro" id="IPR029063">
    <property type="entry name" value="SAM-dependent_MTases_sf"/>
</dbReference>
<dbReference type="Gene3D" id="3.40.50.150">
    <property type="entry name" value="Vaccinia Virus protein VP39"/>
    <property type="match status" value="1"/>
</dbReference>
<dbReference type="GO" id="GO:0008168">
    <property type="term" value="F:methyltransferase activity"/>
    <property type="evidence" value="ECO:0007669"/>
    <property type="project" value="UniProtKB-KW"/>
</dbReference>
<keyword evidence="2" id="KW-0489">Methyltransferase</keyword>
<dbReference type="NCBIfam" id="TIGR01444">
    <property type="entry name" value="fkbM_fam"/>
    <property type="match status" value="1"/>
</dbReference>
<protein>
    <submittedName>
        <fullName evidence="2">FkbM family methyltransferase</fullName>
    </submittedName>
</protein>
<feature type="domain" description="Methyltransferase FkbM" evidence="1">
    <location>
        <begin position="95"/>
        <end position="230"/>
    </location>
</feature>
<dbReference type="AlphaFoldDB" id="A0A840Z3S3"/>
<dbReference type="Proteomes" id="UP000554342">
    <property type="component" value="Unassembled WGS sequence"/>
</dbReference>
<accession>A0A840Z3S3</accession>
<dbReference type="Pfam" id="PF05050">
    <property type="entry name" value="Methyltransf_21"/>
    <property type="match status" value="1"/>
</dbReference>
<comment type="caution">
    <text evidence="2">The sequence shown here is derived from an EMBL/GenBank/DDBJ whole genome shotgun (WGS) entry which is preliminary data.</text>
</comment>
<dbReference type="RefSeq" id="WP_184006117.1">
    <property type="nucleotide sequence ID" value="NZ_BAABIF010000026.1"/>
</dbReference>
<keyword evidence="3" id="KW-1185">Reference proteome</keyword>
<organism evidence="2 3">
    <name type="scientific">Stakelama sediminis</name>
    <dbReference type="NCBI Taxonomy" id="463200"/>
    <lineage>
        <taxon>Bacteria</taxon>
        <taxon>Pseudomonadati</taxon>
        <taxon>Pseudomonadota</taxon>
        <taxon>Alphaproteobacteria</taxon>
        <taxon>Sphingomonadales</taxon>
        <taxon>Sphingomonadaceae</taxon>
        <taxon>Stakelama</taxon>
    </lineage>
</organism>
<evidence type="ECO:0000313" key="2">
    <source>
        <dbReference type="EMBL" id="MBB5720360.1"/>
    </source>
</evidence>
<dbReference type="GO" id="GO:0032259">
    <property type="term" value="P:methylation"/>
    <property type="evidence" value="ECO:0007669"/>
    <property type="project" value="UniProtKB-KW"/>
</dbReference>
<dbReference type="EMBL" id="JACIJI010000015">
    <property type="protein sequence ID" value="MBB5720360.1"/>
    <property type="molecule type" value="Genomic_DNA"/>
</dbReference>
<dbReference type="PANTHER" id="PTHR34203:SF15">
    <property type="entry name" value="SLL1173 PROTEIN"/>
    <property type="match status" value="1"/>
</dbReference>
<dbReference type="InterPro" id="IPR006342">
    <property type="entry name" value="FkbM_mtfrase"/>
</dbReference>
<evidence type="ECO:0000313" key="3">
    <source>
        <dbReference type="Proteomes" id="UP000554342"/>
    </source>
</evidence>